<dbReference type="PANTHER" id="PTHR43377:SF1">
    <property type="entry name" value="BILIVERDIN REDUCTASE A"/>
    <property type="match status" value="1"/>
</dbReference>
<dbReference type="SUPFAM" id="SSF51735">
    <property type="entry name" value="NAD(P)-binding Rossmann-fold domains"/>
    <property type="match status" value="1"/>
</dbReference>
<dbReference type="InterPro" id="IPR036291">
    <property type="entry name" value="NAD(P)-bd_dom_sf"/>
</dbReference>
<dbReference type="Pfam" id="PF01408">
    <property type="entry name" value="GFO_IDH_MocA"/>
    <property type="match status" value="1"/>
</dbReference>
<dbReference type="SUPFAM" id="SSF55347">
    <property type="entry name" value="Glyceraldehyde-3-phosphate dehydrogenase-like, C-terminal domain"/>
    <property type="match status" value="1"/>
</dbReference>
<dbReference type="Pfam" id="PF02894">
    <property type="entry name" value="GFO_IDH_MocA_C"/>
    <property type="match status" value="1"/>
</dbReference>
<dbReference type="Gene3D" id="3.30.360.10">
    <property type="entry name" value="Dihydrodipicolinate Reductase, domain 2"/>
    <property type="match status" value="1"/>
</dbReference>
<dbReference type="Gene3D" id="3.40.50.720">
    <property type="entry name" value="NAD(P)-binding Rossmann-like Domain"/>
    <property type="match status" value="1"/>
</dbReference>
<dbReference type="GO" id="GO:0000166">
    <property type="term" value="F:nucleotide binding"/>
    <property type="evidence" value="ECO:0007669"/>
    <property type="project" value="InterPro"/>
</dbReference>
<dbReference type="InterPro" id="IPR000683">
    <property type="entry name" value="Gfo/Idh/MocA-like_OxRdtase_N"/>
</dbReference>
<evidence type="ECO:0000259" key="1">
    <source>
        <dbReference type="Pfam" id="PF01408"/>
    </source>
</evidence>
<proteinExistence type="predicted"/>
<dbReference type="KEGG" id="halz:E5139_13310"/>
<feature type="domain" description="Gfo/Idh/MocA-like oxidoreductase N-terminal" evidence="1">
    <location>
        <begin position="8"/>
        <end position="122"/>
    </location>
</feature>
<dbReference type="Proteomes" id="UP000297053">
    <property type="component" value="Chromosome"/>
</dbReference>
<protein>
    <submittedName>
        <fullName evidence="3">Gfo/Idh/MocA family oxidoreductase</fullName>
    </submittedName>
</protein>
<sequence length="327" mass="35382">MSENGSLKTGVVGVGNMGRHHARVYAQNRAVSLVGIADADEATAREVADDYDTTVMSTAELLDAADAVTVAVPTRYHDDLVERALDAGVHVLVEKPFVKDLADGEALVERAAAENLVLQVGHIERFNPAIRTLTEVLADHEVIAVEARRLGPPVDRDTTDTVTMDLMVHDLDVTLSLLDSGVRTVDAVGTCDGQHVTAQLSFEDDTVAQFSASRVTQQKVRQLAVTTRDARITVDYADQDVRIHRHSVPAYVENDGDVRYRHESVIEQPTVANGEPLVTELDAFVEAVVTDSEPVVSGTDGLRALELVDQIDAQVSTELDATAQQSR</sequence>
<gene>
    <name evidence="3" type="ORF">E5139_13310</name>
</gene>
<feature type="domain" description="Gfo/Idh/MocA-like oxidoreductase C-terminal" evidence="2">
    <location>
        <begin position="155"/>
        <end position="311"/>
    </location>
</feature>
<evidence type="ECO:0000313" key="3">
    <source>
        <dbReference type="EMBL" id="QCD66575.1"/>
    </source>
</evidence>
<dbReference type="AlphaFoldDB" id="A0A4D6KH15"/>
<accession>A0A4D6KH15</accession>
<dbReference type="InterPro" id="IPR051450">
    <property type="entry name" value="Gfo/Idh/MocA_Oxidoreductases"/>
</dbReference>
<dbReference type="EMBL" id="CP039375">
    <property type="protein sequence ID" value="QCD66575.1"/>
    <property type="molecule type" value="Genomic_DNA"/>
</dbReference>
<evidence type="ECO:0000313" key="4">
    <source>
        <dbReference type="Proteomes" id="UP000297053"/>
    </source>
</evidence>
<reference evidence="3 4" key="2">
    <citation type="submission" date="2019-04" db="EMBL/GenBank/DDBJ databases">
        <authorList>
            <person name="Yang S."/>
            <person name="Wei W."/>
        </authorList>
    </citation>
    <scope>NUCLEOTIDE SEQUENCE [LARGE SCALE GENOMIC DNA]</scope>
    <source>
        <strain evidence="4">ZP60</strain>
    </source>
</reference>
<dbReference type="GeneID" id="42179936"/>
<name>A0A4D6KH15_9EURY</name>
<reference evidence="3 4" key="1">
    <citation type="submission" date="2019-04" db="EMBL/GenBank/DDBJ databases">
        <title>Complete genome sequence of Arthrobacter sp. ZXY-2 associated with effective atrazine degradation and salt adaptation.</title>
        <authorList>
            <person name="Zhao X."/>
        </authorList>
    </citation>
    <scope>NUCLEOTIDE SEQUENCE [LARGE SCALE GENOMIC DNA]</scope>
    <source>
        <strain evidence="4">ZP60</strain>
    </source>
</reference>
<dbReference type="PANTHER" id="PTHR43377">
    <property type="entry name" value="BILIVERDIN REDUCTASE A"/>
    <property type="match status" value="1"/>
</dbReference>
<organism evidence="3 4">
    <name type="scientific">Halomicrobium mukohataei</name>
    <dbReference type="NCBI Taxonomy" id="57705"/>
    <lineage>
        <taxon>Archaea</taxon>
        <taxon>Methanobacteriati</taxon>
        <taxon>Methanobacteriota</taxon>
        <taxon>Stenosarchaea group</taxon>
        <taxon>Halobacteria</taxon>
        <taxon>Halobacteriales</taxon>
        <taxon>Haloarculaceae</taxon>
        <taxon>Halomicrobium</taxon>
    </lineage>
</organism>
<dbReference type="InterPro" id="IPR004104">
    <property type="entry name" value="Gfo/Idh/MocA-like_OxRdtase_C"/>
</dbReference>
<dbReference type="OMA" id="MIHDIDA"/>
<evidence type="ECO:0000259" key="2">
    <source>
        <dbReference type="Pfam" id="PF02894"/>
    </source>
</evidence>
<dbReference type="RefSeq" id="WP_015762993.1">
    <property type="nucleotide sequence ID" value="NZ_CP039375.1"/>
</dbReference>